<evidence type="ECO:0000313" key="3">
    <source>
        <dbReference type="Proteomes" id="UP000270094"/>
    </source>
</evidence>
<organism evidence="2 3">
    <name type="scientific">Strongylus vulgaris</name>
    <name type="common">Blood worm</name>
    <dbReference type="NCBI Taxonomy" id="40348"/>
    <lineage>
        <taxon>Eukaryota</taxon>
        <taxon>Metazoa</taxon>
        <taxon>Ecdysozoa</taxon>
        <taxon>Nematoda</taxon>
        <taxon>Chromadorea</taxon>
        <taxon>Rhabditida</taxon>
        <taxon>Rhabditina</taxon>
        <taxon>Rhabditomorpha</taxon>
        <taxon>Strongyloidea</taxon>
        <taxon>Strongylidae</taxon>
        <taxon>Strongylus</taxon>
    </lineage>
</organism>
<accession>A0A3P7I8L8</accession>
<feature type="compositionally biased region" description="Polar residues" evidence="1">
    <location>
        <begin position="77"/>
        <end position="89"/>
    </location>
</feature>
<evidence type="ECO:0000256" key="1">
    <source>
        <dbReference type="SAM" id="MobiDB-lite"/>
    </source>
</evidence>
<feature type="region of interest" description="Disordered" evidence="1">
    <location>
        <begin position="65"/>
        <end position="89"/>
    </location>
</feature>
<dbReference type="AlphaFoldDB" id="A0A3P7I8L8"/>
<sequence>MHRPGYAAVGGQMIRTDDDDSNDAKPTICFDSLLSKVAMQSPPKLTIVDECSPQNVDDKRHLWRNGSKRLQERPVLQSKQVRSNNIAGV</sequence>
<dbReference type="EMBL" id="UYYB01001434">
    <property type="protein sequence ID" value="VDM65806.1"/>
    <property type="molecule type" value="Genomic_DNA"/>
</dbReference>
<reference evidence="2 3" key="1">
    <citation type="submission" date="2018-11" db="EMBL/GenBank/DDBJ databases">
        <authorList>
            <consortium name="Pathogen Informatics"/>
        </authorList>
    </citation>
    <scope>NUCLEOTIDE SEQUENCE [LARGE SCALE GENOMIC DNA]</scope>
</reference>
<gene>
    <name evidence="2" type="ORF">SVUK_LOCUS804</name>
</gene>
<dbReference type="OrthoDB" id="5975154at2759"/>
<protein>
    <submittedName>
        <fullName evidence="2">Uncharacterized protein</fullName>
    </submittedName>
</protein>
<name>A0A3P7I8L8_STRVU</name>
<keyword evidence="3" id="KW-1185">Reference proteome</keyword>
<dbReference type="Proteomes" id="UP000270094">
    <property type="component" value="Unassembled WGS sequence"/>
</dbReference>
<proteinExistence type="predicted"/>
<feature type="region of interest" description="Disordered" evidence="1">
    <location>
        <begin position="1"/>
        <end position="22"/>
    </location>
</feature>
<evidence type="ECO:0000313" key="2">
    <source>
        <dbReference type="EMBL" id="VDM65806.1"/>
    </source>
</evidence>